<dbReference type="EMBL" id="CP002886">
    <property type="protein sequence ID" value="AEW74064.1"/>
    <property type="molecule type" value="Genomic_DNA"/>
</dbReference>
<sequence>MISRLFLFMPFIVVSFLIFMFYCGPGDFMRGLFTVGIITSIFFIFVLIPGAVKGLFVDILRVRGQYVLHAVW</sequence>
<evidence type="ECO:0000256" key="1">
    <source>
        <dbReference type="SAM" id="Phobius"/>
    </source>
</evidence>
<feature type="transmembrane region" description="Helical" evidence="1">
    <location>
        <begin position="31"/>
        <end position="52"/>
    </location>
</feature>
<feature type="transmembrane region" description="Helical" evidence="1">
    <location>
        <begin position="6"/>
        <end position="24"/>
    </location>
</feature>
<name>G8LF80_9ENTR</name>
<protein>
    <submittedName>
        <fullName evidence="2">Uncharacterized protein</fullName>
    </submittedName>
</protein>
<organism evidence="2 3">
    <name type="scientific">Enterobacter ludwigii</name>
    <dbReference type="NCBI Taxonomy" id="299767"/>
    <lineage>
        <taxon>Bacteria</taxon>
        <taxon>Pseudomonadati</taxon>
        <taxon>Pseudomonadota</taxon>
        <taxon>Gammaproteobacteria</taxon>
        <taxon>Enterobacterales</taxon>
        <taxon>Enterobacteriaceae</taxon>
        <taxon>Enterobacter</taxon>
        <taxon>Enterobacter cloacae complex</taxon>
    </lineage>
</organism>
<proteinExistence type="predicted"/>
<dbReference type="AlphaFoldDB" id="G8LF80"/>
<gene>
    <name evidence="2" type="ORF">EcWSU1_02630</name>
</gene>
<dbReference type="HOGENOM" id="CLU_2716038_0_0_6"/>
<accession>G8LF80</accession>
<keyword evidence="1" id="KW-0812">Transmembrane</keyword>
<dbReference type="Proteomes" id="UP000007838">
    <property type="component" value="Chromosome"/>
</dbReference>
<keyword evidence="1" id="KW-0472">Membrane</keyword>
<dbReference type="KEGG" id="eec:EcWSU1_02630"/>
<keyword evidence="1" id="KW-1133">Transmembrane helix</keyword>
<evidence type="ECO:0000313" key="2">
    <source>
        <dbReference type="EMBL" id="AEW74064.1"/>
    </source>
</evidence>
<evidence type="ECO:0000313" key="3">
    <source>
        <dbReference type="Proteomes" id="UP000007838"/>
    </source>
</evidence>
<reference evidence="2 3" key="1">
    <citation type="journal article" date="2011" name="Stand. Genomic Sci.">
        <title>Complete genome of the onion pathogen Enterobacter cloacae EcWSU1.</title>
        <authorList>
            <person name="Humann J.L."/>
            <person name="Wildung M."/>
            <person name="Cheng C.H."/>
            <person name="Lee T."/>
            <person name="Stewart J.E."/>
            <person name="Drew J.C."/>
            <person name="Triplett E.W."/>
            <person name="Main D."/>
            <person name="Schroeder B.K."/>
        </authorList>
    </citation>
    <scope>NUCLEOTIDE SEQUENCE [LARGE SCALE GENOMIC DNA]</scope>
    <source>
        <strain evidence="2 3">EcWSU1</strain>
    </source>
</reference>